<keyword evidence="4" id="KW-0597">Phosphoprotein</keyword>
<keyword evidence="6" id="KW-0547">Nucleotide-binding</keyword>
<dbReference type="KEGG" id="bhk:B4U37_20920"/>
<dbReference type="EMBL" id="CP020880">
    <property type="protein sequence ID" value="ART78361.1"/>
    <property type="molecule type" value="Genomic_DNA"/>
</dbReference>
<dbReference type="SMART" id="SM00387">
    <property type="entry name" value="HATPase_c"/>
    <property type="match status" value="1"/>
</dbReference>
<keyword evidence="7 13" id="KW-0418">Kinase</keyword>
<evidence type="ECO:0000256" key="3">
    <source>
        <dbReference type="ARBA" id="ARBA00012438"/>
    </source>
</evidence>
<dbReference type="CDD" id="cd00082">
    <property type="entry name" value="HisKA"/>
    <property type="match status" value="1"/>
</dbReference>
<dbReference type="CDD" id="cd00075">
    <property type="entry name" value="HATPase"/>
    <property type="match status" value="1"/>
</dbReference>
<proteinExistence type="predicted"/>
<evidence type="ECO:0000313" key="15">
    <source>
        <dbReference type="Proteomes" id="UP000323393"/>
    </source>
</evidence>
<evidence type="ECO:0000256" key="2">
    <source>
        <dbReference type="ARBA" id="ARBA00004651"/>
    </source>
</evidence>
<dbReference type="GO" id="GO:0005886">
    <property type="term" value="C:plasma membrane"/>
    <property type="evidence" value="ECO:0007669"/>
    <property type="project" value="UniProtKB-SubCell"/>
</dbReference>
<dbReference type="GO" id="GO:0005524">
    <property type="term" value="F:ATP binding"/>
    <property type="evidence" value="ECO:0007669"/>
    <property type="project" value="UniProtKB-KW"/>
</dbReference>
<feature type="domain" description="Histidine kinase" evidence="11">
    <location>
        <begin position="352"/>
        <end position="566"/>
    </location>
</feature>
<evidence type="ECO:0000256" key="5">
    <source>
        <dbReference type="ARBA" id="ARBA00022679"/>
    </source>
</evidence>
<dbReference type="GO" id="GO:0007234">
    <property type="term" value="P:osmosensory signaling via phosphorelay pathway"/>
    <property type="evidence" value="ECO:0007669"/>
    <property type="project" value="TreeGrafter"/>
</dbReference>
<sequence length="573" mass="64979">MNVSKKLAFHFVKQLFVLLVIIIIALTAALLFFASHLTESEMKASFTRTDPYFLELEMDVKSEEDIHISETVKTAVHQNDGWLQLIDKDGVVVKEVNAPADLKEAYTFQELADFDVPGYRTSYWRIHKDESDLVVLYGEKNLSEGILAELQKLGDLSAITEEGRKFLENQAAWVQVYNSNGEKTEQWNAPEDLTLTARDFLSIKERPWNYKYDISTLLEGGKIYVVGMENAYYSPDDVLDGLVGASLVKSFLLVIVVLLVIIIVLSIWYGRTIGVPLLYMMNWIKRMSKGDLSVPRNKKGNIPFRKKNGKLHKRFRIFRDILFSIRKLATTLEKNEQYQKRVDQTREEWITGLSHDLKTPLSSIYGYAKILETGSYKWTEEEIQAMGGTMTEKASYMSDLIEDLNLTYRLKNNALPIEKSIQDIVPLMQDVIKSLNNTNSTIFMENVEQEIRVAVDSKWFTRILTNLLANAQKHNPKGTDITLSASRNLDHTFITIKDNGVGMDDETQSKLFDRYYRGGSTTDKSNGTGLGMAIAHQLVLAHGGNVFVESEKGKGTTITITLPNGLEEPPSKK</sequence>
<dbReference type="Gene3D" id="1.10.287.130">
    <property type="match status" value="1"/>
</dbReference>
<keyword evidence="10" id="KW-0812">Transmembrane</keyword>
<dbReference type="EC" id="2.7.13.3" evidence="3"/>
<feature type="transmembrane region" description="Helical" evidence="10">
    <location>
        <begin position="251"/>
        <end position="270"/>
    </location>
</feature>
<dbReference type="Proteomes" id="UP000195573">
    <property type="component" value="Chromosome"/>
</dbReference>
<dbReference type="InterPro" id="IPR005467">
    <property type="entry name" value="His_kinase_dom"/>
</dbReference>
<keyword evidence="10" id="KW-0472">Membrane</keyword>
<dbReference type="Gene3D" id="6.10.340.10">
    <property type="match status" value="1"/>
</dbReference>
<evidence type="ECO:0000256" key="4">
    <source>
        <dbReference type="ARBA" id="ARBA00022553"/>
    </source>
</evidence>
<dbReference type="GO" id="GO:0030295">
    <property type="term" value="F:protein kinase activator activity"/>
    <property type="evidence" value="ECO:0007669"/>
    <property type="project" value="TreeGrafter"/>
</dbReference>
<comment type="catalytic activity">
    <reaction evidence="1">
        <text>ATP + protein L-histidine = ADP + protein N-phospho-L-histidine.</text>
        <dbReference type="EC" id="2.7.13.3"/>
    </reaction>
</comment>
<dbReference type="GO" id="GO:0000155">
    <property type="term" value="F:phosphorelay sensor kinase activity"/>
    <property type="evidence" value="ECO:0007669"/>
    <property type="project" value="InterPro"/>
</dbReference>
<dbReference type="PRINTS" id="PR00344">
    <property type="entry name" value="BCTRLSENSOR"/>
</dbReference>
<dbReference type="InterPro" id="IPR004358">
    <property type="entry name" value="Sig_transdc_His_kin-like_C"/>
</dbReference>
<dbReference type="Pfam" id="PF00512">
    <property type="entry name" value="HisKA"/>
    <property type="match status" value="1"/>
</dbReference>
<dbReference type="PROSITE" id="PS50109">
    <property type="entry name" value="HIS_KIN"/>
    <property type="match status" value="1"/>
</dbReference>
<dbReference type="RefSeq" id="WP_088019887.1">
    <property type="nucleotide sequence ID" value="NZ_CP020880.1"/>
</dbReference>
<evidence type="ECO:0000256" key="7">
    <source>
        <dbReference type="ARBA" id="ARBA00022777"/>
    </source>
</evidence>
<evidence type="ECO:0000256" key="8">
    <source>
        <dbReference type="ARBA" id="ARBA00022840"/>
    </source>
</evidence>
<keyword evidence="9" id="KW-0902">Two-component regulatory system</keyword>
<dbReference type="InterPro" id="IPR003661">
    <property type="entry name" value="HisK_dim/P_dom"/>
</dbReference>
<evidence type="ECO:0000256" key="9">
    <source>
        <dbReference type="ARBA" id="ARBA00023012"/>
    </source>
</evidence>
<feature type="transmembrane region" description="Helical" evidence="10">
    <location>
        <begin position="15"/>
        <end position="34"/>
    </location>
</feature>
<dbReference type="Proteomes" id="UP000323393">
    <property type="component" value="Unassembled WGS sequence"/>
</dbReference>
<comment type="subcellular location">
    <subcellularLocation>
        <location evidence="2">Cell membrane</location>
        <topology evidence="2">Multi-pass membrane protein</topology>
    </subcellularLocation>
</comment>
<evidence type="ECO:0000259" key="11">
    <source>
        <dbReference type="PROSITE" id="PS50109"/>
    </source>
</evidence>
<keyword evidence="8" id="KW-0067">ATP-binding</keyword>
<dbReference type="SUPFAM" id="SSF47384">
    <property type="entry name" value="Homodimeric domain of signal transducing histidine kinase"/>
    <property type="match status" value="1"/>
</dbReference>
<gene>
    <name evidence="12" type="ORF">B4U37_20920</name>
    <name evidence="13" type="ORF">FZC74_06025</name>
</gene>
<protein>
    <recommendedName>
        <fullName evidence="3">histidine kinase</fullName>
        <ecNumber evidence="3">2.7.13.3</ecNumber>
    </recommendedName>
</protein>
<keyword evidence="10" id="KW-1133">Transmembrane helix</keyword>
<dbReference type="EMBL" id="VTEU01000002">
    <property type="protein sequence ID" value="TYS59708.1"/>
    <property type="molecule type" value="Genomic_DNA"/>
</dbReference>
<name>A0A1Y0CSL4_9BACI</name>
<dbReference type="Pfam" id="PF02518">
    <property type="entry name" value="HATPase_c"/>
    <property type="match status" value="1"/>
</dbReference>
<reference evidence="13 15" key="2">
    <citation type="submission" date="2019-08" db="EMBL/GenBank/DDBJ databases">
        <title>Bacillus genomes from the desert of Cuatro Cienegas, Coahuila.</title>
        <authorList>
            <person name="Olmedo-Alvarez G."/>
        </authorList>
    </citation>
    <scope>NUCLEOTIDE SEQUENCE [LARGE SCALE GENOMIC DNA]</scope>
    <source>
        <strain evidence="13 15">CH88_3T</strain>
    </source>
</reference>
<dbReference type="FunFam" id="3.30.565.10:FF:000006">
    <property type="entry name" value="Sensor histidine kinase WalK"/>
    <property type="match status" value="1"/>
</dbReference>
<keyword evidence="5" id="KW-0808">Transferase</keyword>
<evidence type="ECO:0000313" key="12">
    <source>
        <dbReference type="EMBL" id="ART78361.1"/>
    </source>
</evidence>
<dbReference type="InterPro" id="IPR050351">
    <property type="entry name" value="BphY/WalK/GraS-like"/>
</dbReference>
<organism evidence="13 15">
    <name type="scientific">Sutcliffiella horikoshii</name>
    <dbReference type="NCBI Taxonomy" id="79883"/>
    <lineage>
        <taxon>Bacteria</taxon>
        <taxon>Bacillati</taxon>
        <taxon>Bacillota</taxon>
        <taxon>Bacilli</taxon>
        <taxon>Bacillales</taxon>
        <taxon>Bacillaceae</taxon>
        <taxon>Sutcliffiella</taxon>
    </lineage>
</organism>
<evidence type="ECO:0000256" key="1">
    <source>
        <dbReference type="ARBA" id="ARBA00000085"/>
    </source>
</evidence>
<dbReference type="GeneID" id="96740865"/>
<dbReference type="InterPro" id="IPR003594">
    <property type="entry name" value="HATPase_dom"/>
</dbReference>
<dbReference type="Gene3D" id="3.30.565.10">
    <property type="entry name" value="Histidine kinase-like ATPase, C-terminal domain"/>
    <property type="match status" value="1"/>
</dbReference>
<keyword evidence="14" id="KW-1185">Reference proteome</keyword>
<evidence type="ECO:0000256" key="10">
    <source>
        <dbReference type="SAM" id="Phobius"/>
    </source>
</evidence>
<evidence type="ECO:0000313" key="13">
    <source>
        <dbReference type="EMBL" id="TYS59708.1"/>
    </source>
</evidence>
<dbReference type="InterPro" id="IPR036890">
    <property type="entry name" value="HATPase_C_sf"/>
</dbReference>
<dbReference type="GO" id="GO:0000156">
    <property type="term" value="F:phosphorelay response regulator activity"/>
    <property type="evidence" value="ECO:0007669"/>
    <property type="project" value="TreeGrafter"/>
</dbReference>
<dbReference type="FunFam" id="1.10.287.130:FF:000082">
    <property type="entry name" value="Sensor histidine kinase YvrG"/>
    <property type="match status" value="1"/>
</dbReference>
<dbReference type="SUPFAM" id="SSF55874">
    <property type="entry name" value="ATPase domain of HSP90 chaperone/DNA topoisomerase II/histidine kinase"/>
    <property type="match status" value="1"/>
</dbReference>
<evidence type="ECO:0000313" key="14">
    <source>
        <dbReference type="Proteomes" id="UP000195573"/>
    </source>
</evidence>
<dbReference type="InterPro" id="IPR036097">
    <property type="entry name" value="HisK_dim/P_sf"/>
</dbReference>
<dbReference type="PANTHER" id="PTHR42878:SF7">
    <property type="entry name" value="SENSOR HISTIDINE KINASE GLRK"/>
    <property type="match status" value="1"/>
</dbReference>
<dbReference type="SMART" id="SM00388">
    <property type="entry name" value="HisKA"/>
    <property type="match status" value="1"/>
</dbReference>
<accession>A0A1Y0CSL4</accession>
<dbReference type="AlphaFoldDB" id="A0A1Y0CSL4"/>
<dbReference type="PANTHER" id="PTHR42878">
    <property type="entry name" value="TWO-COMPONENT HISTIDINE KINASE"/>
    <property type="match status" value="1"/>
</dbReference>
<reference evidence="12 14" key="1">
    <citation type="submission" date="2017-04" db="EMBL/GenBank/DDBJ databases">
        <title>Complete Genome Sequence of the Bacillus horikoshii 20a strain from Cuatro Cienegas, Coahuila, Mexico.</title>
        <authorList>
            <person name="Zarza E."/>
            <person name="Alcaraz L.D."/>
            <person name="Aguilar-Salinas B."/>
            <person name="Islas A."/>
            <person name="Olmedo-Alvarez G."/>
        </authorList>
    </citation>
    <scope>NUCLEOTIDE SEQUENCE [LARGE SCALE GENOMIC DNA]</scope>
    <source>
        <strain evidence="12 14">20a</strain>
    </source>
</reference>
<evidence type="ECO:0000256" key="6">
    <source>
        <dbReference type="ARBA" id="ARBA00022741"/>
    </source>
</evidence>